<dbReference type="SUPFAM" id="SSF56784">
    <property type="entry name" value="HAD-like"/>
    <property type="match status" value="1"/>
</dbReference>
<dbReference type="GO" id="GO:0016791">
    <property type="term" value="F:phosphatase activity"/>
    <property type="evidence" value="ECO:0007669"/>
    <property type="project" value="TreeGrafter"/>
</dbReference>
<dbReference type="Proteomes" id="UP000032611">
    <property type="component" value="Chromosome"/>
</dbReference>
<dbReference type="InterPro" id="IPR023214">
    <property type="entry name" value="HAD_sf"/>
</dbReference>
<sequence length="282" mass="30124">MVDRIPALSRLHEHYDVMLSDVWGVLHNGVAAYPTPKEALKTARAAGVKVILLTNSPRLGPAVAEQLAALGVTDESYDAIVTSGDVTRKLVIEGPRSLFHIGPPRDTSLTDGTEVALVDEATAEGILCTGLFDDESETAEDYRDMLERFVARGVPLICANPDLVVSRGDRLVPCAGALAALYEELGGETLIAGKPHTPIYEAALAKARGLLGDVEKTRVLAIGDGMPTDVRGAMDYGLDLLYIAEGIHAADYTVNGIVDEASLLRFLTEKGASPKYWMPELA</sequence>
<gene>
    <name evidence="1" type="ORF">TM49_11525</name>
</gene>
<organism evidence="1 2">
    <name type="scientific">Martelella endophytica</name>
    <dbReference type="NCBI Taxonomy" id="1486262"/>
    <lineage>
        <taxon>Bacteria</taxon>
        <taxon>Pseudomonadati</taxon>
        <taxon>Pseudomonadota</taxon>
        <taxon>Alphaproteobacteria</taxon>
        <taxon>Hyphomicrobiales</taxon>
        <taxon>Aurantimonadaceae</taxon>
        <taxon>Martelella</taxon>
    </lineage>
</organism>
<name>A0A0D5LS12_MAREN</name>
<dbReference type="AlphaFoldDB" id="A0A0D5LS12"/>
<dbReference type="Pfam" id="PF13344">
    <property type="entry name" value="Hydrolase_6"/>
    <property type="match status" value="1"/>
</dbReference>
<dbReference type="CDD" id="cd07525">
    <property type="entry name" value="HAD_like"/>
    <property type="match status" value="1"/>
</dbReference>
<keyword evidence="2" id="KW-1185">Reference proteome</keyword>
<dbReference type="Pfam" id="PF13242">
    <property type="entry name" value="Hydrolase_like"/>
    <property type="match status" value="1"/>
</dbReference>
<dbReference type="Gene3D" id="3.40.50.1000">
    <property type="entry name" value="HAD superfamily/HAD-like"/>
    <property type="match status" value="2"/>
</dbReference>
<dbReference type="InterPro" id="IPR036412">
    <property type="entry name" value="HAD-like_sf"/>
</dbReference>
<dbReference type="PANTHER" id="PTHR19288:SF90">
    <property type="entry name" value="OS08G0542600 PROTEIN"/>
    <property type="match status" value="1"/>
</dbReference>
<dbReference type="KEGG" id="mey:TM49_11525"/>
<dbReference type="NCBIfam" id="TIGR01460">
    <property type="entry name" value="HAD-SF-IIA"/>
    <property type="match status" value="1"/>
</dbReference>
<dbReference type="InterPro" id="IPR006356">
    <property type="entry name" value="HAD-SF_hydro_IIA_hyp3"/>
</dbReference>
<keyword evidence="1" id="KW-0378">Hydrolase</keyword>
<dbReference type="EMBL" id="CP010803">
    <property type="protein sequence ID" value="AJY46163.1"/>
    <property type="molecule type" value="Genomic_DNA"/>
</dbReference>
<evidence type="ECO:0000313" key="2">
    <source>
        <dbReference type="Proteomes" id="UP000032611"/>
    </source>
</evidence>
<dbReference type="OrthoDB" id="9791073at2"/>
<dbReference type="PANTHER" id="PTHR19288">
    <property type="entry name" value="4-NITROPHENYLPHOSPHATASE-RELATED"/>
    <property type="match status" value="1"/>
</dbReference>
<dbReference type="HOGENOM" id="CLU_043473_2_0_5"/>
<dbReference type="InterPro" id="IPR006357">
    <property type="entry name" value="HAD-SF_hydro_IIA"/>
</dbReference>
<evidence type="ECO:0000313" key="1">
    <source>
        <dbReference type="EMBL" id="AJY46163.1"/>
    </source>
</evidence>
<protein>
    <submittedName>
        <fullName evidence="1">HAD family hydrolase</fullName>
    </submittedName>
</protein>
<dbReference type="PATRIC" id="fig|1486262.3.peg.2384"/>
<proteinExistence type="predicted"/>
<reference evidence="1 2" key="1">
    <citation type="journal article" date="2015" name="Genome Announc.">
        <title>Complete genome sequence of Martelella endophytica YC6887, which has antifungal activity associated with a halophyte.</title>
        <authorList>
            <person name="Khan A."/>
            <person name="Khan H."/>
            <person name="Chung E.J."/>
            <person name="Hossain M.T."/>
            <person name="Chung Y.R."/>
        </authorList>
    </citation>
    <scope>NUCLEOTIDE SEQUENCE [LARGE SCALE GENOMIC DNA]</scope>
    <source>
        <strain evidence="1">YC6887</strain>
    </source>
</reference>
<dbReference type="RefSeq" id="WP_045681402.1">
    <property type="nucleotide sequence ID" value="NZ_CP010803.1"/>
</dbReference>
<dbReference type="GO" id="GO:0005737">
    <property type="term" value="C:cytoplasm"/>
    <property type="evidence" value="ECO:0007669"/>
    <property type="project" value="TreeGrafter"/>
</dbReference>
<dbReference type="STRING" id="1486262.TM49_11525"/>
<accession>A0A0D5LS12</accession>
<dbReference type="NCBIfam" id="TIGR01459">
    <property type="entry name" value="HAD-SF-IIA-hyp4"/>
    <property type="match status" value="1"/>
</dbReference>